<dbReference type="Proteomes" id="UP000005019">
    <property type="component" value="Unassembled WGS sequence"/>
</dbReference>
<keyword evidence="4" id="KW-1185">Reference proteome</keyword>
<feature type="signal peptide" evidence="1">
    <location>
        <begin position="1"/>
        <end position="23"/>
    </location>
</feature>
<name>F5REQ8_METUF</name>
<dbReference type="RefSeq" id="WP_008062723.1">
    <property type="nucleotide sequence ID" value="NZ_AFHG01000052.1"/>
</dbReference>
<organism evidence="3 4">
    <name type="scientific">Methyloversatilis universalis (strain ATCC BAA-1314 / DSM 25237 / JCM 13912 / CCUG 52030 / FAM5)</name>
    <dbReference type="NCBI Taxonomy" id="1000565"/>
    <lineage>
        <taxon>Bacteria</taxon>
        <taxon>Pseudomonadati</taxon>
        <taxon>Pseudomonadota</taxon>
        <taxon>Betaproteobacteria</taxon>
        <taxon>Nitrosomonadales</taxon>
        <taxon>Sterolibacteriaceae</taxon>
        <taxon>Methyloversatilis</taxon>
    </lineage>
</organism>
<evidence type="ECO:0000313" key="4">
    <source>
        <dbReference type="Proteomes" id="UP000005019"/>
    </source>
</evidence>
<dbReference type="AlphaFoldDB" id="F5REQ8"/>
<accession>F5REQ8</accession>
<protein>
    <recommendedName>
        <fullName evidence="2">Ice-binding protein C-terminal domain-containing protein</fullName>
    </recommendedName>
</protein>
<evidence type="ECO:0000313" key="3">
    <source>
        <dbReference type="EMBL" id="EGK71389.1"/>
    </source>
</evidence>
<comment type="caution">
    <text evidence="3">The sequence shown here is derived from an EMBL/GenBank/DDBJ whole genome shotgun (WGS) entry which is preliminary data.</text>
</comment>
<dbReference type="EMBL" id="AFHG01000052">
    <property type="protein sequence ID" value="EGK71389.1"/>
    <property type="molecule type" value="Genomic_DNA"/>
</dbReference>
<keyword evidence="1" id="KW-0732">Signal</keyword>
<sequence>MMKKLVLSSALAAFTAVPLAASAATPIAPVGPTVTVLTATPTLLGAGVGVAALGSGTLTFDASGNAVGLFPITGGYLDPDLSNAQVEHVGSGLRLSRNGVDVDLENFLIDTTLAQDTIFGQVTVGATVLNDVPLFTLSGLNLFLSDSAGAALNSFLGIPNLAGAQLGFALTSPVAAVPEPESYAMMIAGLGAIALMVRRRRQALPI</sequence>
<feature type="domain" description="Ice-binding protein C-terminal" evidence="2">
    <location>
        <begin position="176"/>
        <end position="200"/>
    </location>
</feature>
<reference evidence="3 4" key="1">
    <citation type="journal article" date="2011" name="J. Bacteriol.">
        <title>Genome sequence of Methyloversatilis universalis FAM5T, a methylotrophic representative of the order Rhodocyclales.</title>
        <authorList>
            <person name="Kittichotirat W."/>
            <person name="Good N.M."/>
            <person name="Hall R."/>
            <person name="Bringel F."/>
            <person name="Lajus A."/>
            <person name="Medigue C."/>
            <person name="Smalley N.E."/>
            <person name="Beck D."/>
            <person name="Bumgarner R."/>
            <person name="Vuilleumier S."/>
            <person name="Kalyuzhnaya M.G."/>
        </authorList>
    </citation>
    <scope>NUCLEOTIDE SEQUENCE [LARGE SCALE GENOMIC DNA]</scope>
    <source>
        <strain evidence="4">ATCC BAA-1314 / JCM 13912 / FAM5</strain>
    </source>
</reference>
<gene>
    <name evidence="3" type="ORF">METUNv1_02783</name>
</gene>
<dbReference type="InterPro" id="IPR013424">
    <property type="entry name" value="Ice-binding_C"/>
</dbReference>
<dbReference type="NCBIfam" id="TIGR02595">
    <property type="entry name" value="PEP_CTERM"/>
    <property type="match status" value="1"/>
</dbReference>
<evidence type="ECO:0000259" key="2">
    <source>
        <dbReference type="Pfam" id="PF07589"/>
    </source>
</evidence>
<dbReference type="OrthoDB" id="8563949at2"/>
<feature type="chain" id="PRO_5003331518" description="Ice-binding protein C-terminal domain-containing protein" evidence="1">
    <location>
        <begin position="24"/>
        <end position="206"/>
    </location>
</feature>
<dbReference type="eggNOG" id="ENOG50328ZS">
    <property type="taxonomic scope" value="Bacteria"/>
</dbReference>
<proteinExistence type="predicted"/>
<dbReference type="Pfam" id="PF07589">
    <property type="entry name" value="PEP-CTERM"/>
    <property type="match status" value="1"/>
</dbReference>
<evidence type="ECO:0000256" key="1">
    <source>
        <dbReference type="SAM" id="SignalP"/>
    </source>
</evidence>